<dbReference type="HOGENOM" id="CLU_026673_3_1_1"/>
<dbReference type="InterPro" id="IPR013154">
    <property type="entry name" value="ADH-like_N"/>
</dbReference>
<dbReference type="SMART" id="SM00829">
    <property type="entry name" value="PKS_ER"/>
    <property type="match status" value="1"/>
</dbReference>
<evidence type="ECO:0000313" key="7">
    <source>
        <dbReference type="Proteomes" id="UP000030752"/>
    </source>
</evidence>
<dbReference type="STRING" id="1220924.W2RZ18"/>
<dbReference type="CDD" id="cd05286">
    <property type="entry name" value="QOR2"/>
    <property type="match status" value="1"/>
</dbReference>
<dbReference type="PANTHER" id="PTHR48106:SF13">
    <property type="entry name" value="QUINONE OXIDOREDUCTASE-RELATED"/>
    <property type="match status" value="1"/>
</dbReference>
<dbReference type="FunCoup" id="W2RZ18">
    <property type="interactions" value="644"/>
</dbReference>
<dbReference type="eggNOG" id="KOG1197">
    <property type="taxonomic scope" value="Eukaryota"/>
</dbReference>
<evidence type="ECO:0000256" key="4">
    <source>
        <dbReference type="ARBA" id="ARBA00070796"/>
    </source>
</evidence>
<dbReference type="GO" id="GO:0003960">
    <property type="term" value="F:quinone reductase (NADPH) activity"/>
    <property type="evidence" value="ECO:0007669"/>
    <property type="project" value="InterPro"/>
</dbReference>
<reference evidence="6 7" key="1">
    <citation type="submission" date="2013-03" db="EMBL/GenBank/DDBJ databases">
        <title>The Genome Sequence of Phialophora europaea CBS 101466.</title>
        <authorList>
            <consortium name="The Broad Institute Genomics Platform"/>
            <person name="Cuomo C."/>
            <person name="de Hoog S."/>
            <person name="Gorbushina A."/>
            <person name="Walker B."/>
            <person name="Young S.K."/>
            <person name="Zeng Q."/>
            <person name="Gargeya S."/>
            <person name="Fitzgerald M."/>
            <person name="Haas B."/>
            <person name="Abouelleil A."/>
            <person name="Allen A.W."/>
            <person name="Alvarado L."/>
            <person name="Arachchi H.M."/>
            <person name="Berlin A.M."/>
            <person name="Chapman S.B."/>
            <person name="Gainer-Dewar J."/>
            <person name="Goldberg J."/>
            <person name="Griggs A."/>
            <person name="Gujja S."/>
            <person name="Hansen M."/>
            <person name="Howarth C."/>
            <person name="Imamovic A."/>
            <person name="Ireland A."/>
            <person name="Larimer J."/>
            <person name="McCowan C."/>
            <person name="Murphy C."/>
            <person name="Pearson M."/>
            <person name="Poon T.W."/>
            <person name="Priest M."/>
            <person name="Roberts A."/>
            <person name="Saif S."/>
            <person name="Shea T."/>
            <person name="Sisk P."/>
            <person name="Sykes S."/>
            <person name="Wortman J."/>
            <person name="Nusbaum C."/>
            <person name="Birren B."/>
        </authorList>
    </citation>
    <scope>NUCLEOTIDE SEQUENCE [LARGE SCALE GENOMIC DNA]</scope>
    <source>
        <strain evidence="6 7">CBS 101466</strain>
    </source>
</reference>
<dbReference type="Proteomes" id="UP000030752">
    <property type="component" value="Unassembled WGS sequence"/>
</dbReference>
<organism evidence="6 7">
    <name type="scientific">Cyphellophora europaea (strain CBS 101466)</name>
    <name type="common">Phialophora europaea</name>
    <dbReference type="NCBI Taxonomy" id="1220924"/>
    <lineage>
        <taxon>Eukaryota</taxon>
        <taxon>Fungi</taxon>
        <taxon>Dikarya</taxon>
        <taxon>Ascomycota</taxon>
        <taxon>Pezizomycotina</taxon>
        <taxon>Eurotiomycetes</taxon>
        <taxon>Chaetothyriomycetidae</taxon>
        <taxon>Chaetothyriales</taxon>
        <taxon>Cyphellophoraceae</taxon>
        <taxon>Cyphellophora</taxon>
    </lineage>
</organism>
<dbReference type="AlphaFoldDB" id="W2RZ18"/>
<dbReference type="InterPro" id="IPR047618">
    <property type="entry name" value="QOR-like"/>
</dbReference>
<dbReference type="InterPro" id="IPR020843">
    <property type="entry name" value="ER"/>
</dbReference>
<dbReference type="OrthoDB" id="48317at2759"/>
<dbReference type="Pfam" id="PF00107">
    <property type="entry name" value="ADH_zinc_N"/>
    <property type="match status" value="1"/>
</dbReference>
<name>W2RZ18_CYPE1</name>
<dbReference type="FunFam" id="3.40.50.720:FF:000053">
    <property type="entry name" value="Quinone oxidoreductase 1"/>
    <property type="match status" value="1"/>
</dbReference>
<gene>
    <name evidence="6" type="ORF">HMPREF1541_03683</name>
</gene>
<dbReference type="SUPFAM" id="SSF51735">
    <property type="entry name" value="NAD(P)-binding Rossmann-fold domains"/>
    <property type="match status" value="1"/>
</dbReference>
<dbReference type="VEuPathDB" id="FungiDB:HMPREF1541_03683"/>
<dbReference type="SUPFAM" id="SSF50129">
    <property type="entry name" value="GroES-like"/>
    <property type="match status" value="1"/>
</dbReference>
<dbReference type="InParanoid" id="W2RZ18"/>
<feature type="domain" description="Enoyl reductase (ER)" evidence="5">
    <location>
        <begin position="17"/>
        <end position="330"/>
    </location>
</feature>
<evidence type="ECO:0000259" key="5">
    <source>
        <dbReference type="SMART" id="SM00829"/>
    </source>
</evidence>
<evidence type="ECO:0000313" key="6">
    <source>
        <dbReference type="EMBL" id="ETN41746.1"/>
    </source>
</evidence>
<accession>W2RZ18</accession>
<dbReference type="InterPro" id="IPR013149">
    <property type="entry name" value="ADH-like_C"/>
</dbReference>
<dbReference type="InterPro" id="IPR011032">
    <property type="entry name" value="GroES-like_sf"/>
</dbReference>
<dbReference type="Pfam" id="PF08240">
    <property type="entry name" value="ADH_N"/>
    <property type="match status" value="1"/>
</dbReference>
<dbReference type="Gene3D" id="3.90.180.10">
    <property type="entry name" value="Medium-chain alcohol dehydrogenases, catalytic domain"/>
    <property type="match status" value="1"/>
</dbReference>
<proteinExistence type="predicted"/>
<dbReference type="PROSITE" id="PS01162">
    <property type="entry name" value="QOR_ZETA_CRYSTAL"/>
    <property type="match status" value="1"/>
</dbReference>
<dbReference type="GO" id="GO:0008270">
    <property type="term" value="F:zinc ion binding"/>
    <property type="evidence" value="ECO:0007669"/>
    <property type="project" value="InterPro"/>
</dbReference>
<evidence type="ECO:0000256" key="1">
    <source>
        <dbReference type="ARBA" id="ARBA00022857"/>
    </source>
</evidence>
<keyword evidence="7" id="KW-1185">Reference proteome</keyword>
<evidence type="ECO:0000256" key="3">
    <source>
        <dbReference type="ARBA" id="ARBA00043088"/>
    </source>
</evidence>
<keyword evidence="2" id="KW-0560">Oxidoreductase</keyword>
<dbReference type="Gene3D" id="3.40.50.720">
    <property type="entry name" value="NAD(P)-binding Rossmann-like Domain"/>
    <property type="match status" value="1"/>
</dbReference>
<dbReference type="GO" id="GO:0035925">
    <property type="term" value="F:mRNA 3'-UTR AU-rich region binding"/>
    <property type="evidence" value="ECO:0007669"/>
    <property type="project" value="TreeGrafter"/>
</dbReference>
<sequence>MSSLPSTMRAVILPEIGDSSKLQYTDSQPLPKLQDGQVLIKNKFSGINYIDTYFRSGLYPSPTGYPLILGQEGAGTVAAVEGSNKVGLKEGDRVVWIKQGGYAEYTAVAAERVIKIPDGLSEDQAVGGFLMGMTALSLIREAYPVKKDDKVLVHAAAGGVGLLLCQLLKLAGAYTIGTAGSAEKCKTAERHGADTTIDYNANKDWADKVKELTNGQGVDVVYDSVGKTTWEGSLDAVKRKGKVVYFGNASGPVPPIQIQRLAPKNISIMRATVMSYIVTREELEYYSAEVLNMIKDGKLKINVHEAYDLKDAKRAQDDMEGRKTSGKLLLKL</sequence>
<evidence type="ECO:0000256" key="2">
    <source>
        <dbReference type="ARBA" id="ARBA00023002"/>
    </source>
</evidence>
<dbReference type="GeneID" id="19971022"/>
<dbReference type="PANTHER" id="PTHR48106">
    <property type="entry name" value="QUINONE OXIDOREDUCTASE PIG3-RELATED"/>
    <property type="match status" value="1"/>
</dbReference>
<protein>
    <recommendedName>
        <fullName evidence="4">Probable quinone oxidoreductase</fullName>
    </recommendedName>
    <alternativeName>
        <fullName evidence="3">NADPH:quinone reductase</fullName>
    </alternativeName>
</protein>
<dbReference type="GO" id="GO:0005829">
    <property type="term" value="C:cytosol"/>
    <property type="evidence" value="ECO:0007669"/>
    <property type="project" value="TreeGrafter"/>
</dbReference>
<keyword evidence="1" id="KW-0521">NADP</keyword>
<dbReference type="InterPro" id="IPR002364">
    <property type="entry name" value="Quin_OxRdtase/zeta-crystal_CS"/>
</dbReference>
<dbReference type="InterPro" id="IPR036291">
    <property type="entry name" value="NAD(P)-bd_dom_sf"/>
</dbReference>
<dbReference type="GO" id="GO:0070402">
    <property type="term" value="F:NADPH binding"/>
    <property type="evidence" value="ECO:0007669"/>
    <property type="project" value="TreeGrafter"/>
</dbReference>
<dbReference type="RefSeq" id="XP_008716255.1">
    <property type="nucleotide sequence ID" value="XM_008718033.1"/>
</dbReference>
<dbReference type="EMBL" id="KB822719">
    <property type="protein sequence ID" value="ETN41746.1"/>
    <property type="molecule type" value="Genomic_DNA"/>
</dbReference>